<evidence type="ECO:0000256" key="2">
    <source>
        <dbReference type="ARBA" id="ARBA00006357"/>
    </source>
</evidence>
<feature type="region of interest" description="Disordered" evidence="8">
    <location>
        <begin position="1"/>
        <end position="146"/>
    </location>
</feature>
<feature type="domain" description="Exonuclease" evidence="9">
    <location>
        <begin position="335"/>
        <end position="495"/>
    </location>
</feature>
<evidence type="ECO:0000256" key="8">
    <source>
        <dbReference type="SAM" id="MobiDB-lite"/>
    </source>
</evidence>
<evidence type="ECO:0000256" key="5">
    <source>
        <dbReference type="ARBA" id="ARBA00022801"/>
    </source>
</evidence>
<accession>A0A4C2E6N1</accession>
<organism evidence="10 11">
    <name type="scientific">Zygosaccharomyces mellis</name>
    <dbReference type="NCBI Taxonomy" id="42258"/>
    <lineage>
        <taxon>Eukaryota</taxon>
        <taxon>Fungi</taxon>
        <taxon>Dikarya</taxon>
        <taxon>Ascomycota</taxon>
        <taxon>Saccharomycotina</taxon>
        <taxon>Saccharomycetes</taxon>
        <taxon>Saccharomycetales</taxon>
        <taxon>Saccharomycetaceae</taxon>
        <taxon>Zygosaccharomyces</taxon>
    </lineage>
</organism>
<evidence type="ECO:0000259" key="9">
    <source>
        <dbReference type="SMART" id="SM00479"/>
    </source>
</evidence>
<dbReference type="SUPFAM" id="SSF53098">
    <property type="entry name" value="Ribonuclease H-like"/>
    <property type="match status" value="1"/>
</dbReference>
<keyword evidence="4" id="KW-0540">Nuclease</keyword>
<dbReference type="AlphaFoldDB" id="A0A4C2E6N1"/>
<dbReference type="InterPro" id="IPR034922">
    <property type="entry name" value="REX1-like_exo"/>
</dbReference>
<comment type="subcellular location">
    <subcellularLocation>
        <location evidence="1">Nucleus</location>
    </subcellularLocation>
</comment>
<evidence type="ECO:0000256" key="7">
    <source>
        <dbReference type="ARBA" id="ARBA00023242"/>
    </source>
</evidence>
<dbReference type="FunFam" id="3.30.420.10:FF:000019">
    <property type="entry name" value="RNA exonuclease NEF-sp"/>
    <property type="match status" value="1"/>
</dbReference>
<reference evidence="10 11" key="1">
    <citation type="submission" date="2019-01" db="EMBL/GenBank/DDBJ databases">
        <title>Draft Genome Sequencing of Zygosaccharomyces mellis Ca-7.</title>
        <authorList>
            <person name="Shiwa Y."/>
            <person name="Kanesaki Y."/>
            <person name="Ishige T."/>
            <person name="Mura K."/>
            <person name="Hori T."/>
            <person name="Tamura T."/>
        </authorList>
    </citation>
    <scope>NUCLEOTIDE SEQUENCE [LARGE SCALE GENOMIC DNA]</scope>
    <source>
        <strain evidence="10 11">Ca-7</strain>
    </source>
</reference>
<comment type="caution">
    <text evidence="10">The sequence shown here is derived from an EMBL/GenBank/DDBJ whole genome shotgun (WGS) entry which is preliminary data.</text>
</comment>
<dbReference type="InterPro" id="IPR036397">
    <property type="entry name" value="RNaseH_sf"/>
</dbReference>
<dbReference type="InterPro" id="IPR012337">
    <property type="entry name" value="RNaseH-like_sf"/>
</dbReference>
<keyword evidence="6" id="KW-0269">Exonuclease</keyword>
<name>A0A4C2E6N1_9SACH</name>
<dbReference type="InterPro" id="IPR047021">
    <property type="entry name" value="REXO1/3/4-like"/>
</dbReference>
<sequence length="672" mass="75285">MEENSQDVVLDDETSPVKKIDTKESKVTPETAPNFSDRVARLSISEDATASQEIINRLKQPKIGNENRTDKRRRSSAQSFNDADSSDMIEGDSNFRLDTSDEKHESKQVVKKAKREAKKEAEREPHKETTTQGADMGLQKVSKKKKKKAMNDNGIISVEKLGARTSSITDLREPIISSLCGKMLDACNLKIKNMSSVKKVITLFVPGLQAEDLGLPSRTSFKDVGPFPVKNSKLFSHVSQKADAFPISAPGSKNSLYPAYNHFINRSLSKNEKKNRYQELSNKKITINDLLMSLSDLVEHSYPIHPSLLDVPSDQFNSNMETYVDTRRFDHNGSHIFALDCEMCLSRKGSVLTRVSIVDFDGNVVYDKFVKPDMPITDYLTKYSGITEEKLANVTTTLRDVQHDILNMISEDDVLIGHSLENDLNALKVRHPKIVDTTVIYEHRAGPPFRPALRHLASTHLDYNIQTGDREGHNPVEDARACMDLVKLKIVNGLTFGVSITTENIFQKLSTAGVKCLKLDNNTYKRTQTDNVNGTSPNFDSQVFESLTDNIDEYRFLVAHLKGLALSRGYSYNISMRSDKDKEEIPSEAQSLDVLSHGMADLYEKCPTGTMIAVVSGNGDTRPYSKILAELETIERDQRTKARQEKSAELEEAVSKARDGVAVFFFKQEALD</sequence>
<dbReference type="GO" id="GO:0004527">
    <property type="term" value="F:exonuclease activity"/>
    <property type="evidence" value="ECO:0007669"/>
    <property type="project" value="UniProtKB-KW"/>
</dbReference>
<feature type="compositionally biased region" description="Basic and acidic residues" evidence="8">
    <location>
        <begin position="117"/>
        <end position="129"/>
    </location>
</feature>
<dbReference type="EMBL" id="BIMX01000002">
    <property type="protein sequence ID" value="GCE97648.1"/>
    <property type="molecule type" value="Genomic_DNA"/>
</dbReference>
<protein>
    <recommendedName>
        <fullName evidence="9">Exonuclease domain-containing protein</fullName>
    </recommendedName>
</protein>
<feature type="compositionally biased region" description="Basic and acidic residues" evidence="8">
    <location>
        <begin position="93"/>
        <end position="108"/>
    </location>
</feature>
<keyword evidence="7" id="KW-0539">Nucleus</keyword>
<dbReference type="InterPro" id="IPR013520">
    <property type="entry name" value="Ribonucl_H"/>
</dbReference>
<dbReference type="Proteomes" id="UP000301737">
    <property type="component" value="Unassembled WGS sequence"/>
</dbReference>
<evidence type="ECO:0000313" key="10">
    <source>
        <dbReference type="EMBL" id="GCE97648.1"/>
    </source>
</evidence>
<dbReference type="SMART" id="SM00479">
    <property type="entry name" value="EXOIII"/>
    <property type="match status" value="1"/>
</dbReference>
<dbReference type="GO" id="GO:0006364">
    <property type="term" value="P:rRNA processing"/>
    <property type="evidence" value="ECO:0007669"/>
    <property type="project" value="UniProtKB-KW"/>
</dbReference>
<dbReference type="CDD" id="cd06145">
    <property type="entry name" value="REX1_like"/>
    <property type="match status" value="1"/>
</dbReference>
<keyword evidence="3" id="KW-0698">rRNA processing</keyword>
<dbReference type="PANTHER" id="PTHR12801">
    <property type="entry name" value="RNA EXONUCLEASE REXO1 / RECO3 FAMILY MEMBER-RELATED"/>
    <property type="match status" value="1"/>
</dbReference>
<feature type="compositionally biased region" description="Basic and acidic residues" evidence="8">
    <location>
        <begin position="15"/>
        <end position="27"/>
    </location>
</feature>
<keyword evidence="11" id="KW-1185">Reference proteome</keyword>
<evidence type="ECO:0000313" key="11">
    <source>
        <dbReference type="Proteomes" id="UP000301737"/>
    </source>
</evidence>
<proteinExistence type="inferred from homology"/>
<keyword evidence="5" id="KW-0378">Hydrolase</keyword>
<dbReference type="GO" id="GO:0003676">
    <property type="term" value="F:nucleic acid binding"/>
    <property type="evidence" value="ECO:0007669"/>
    <property type="project" value="InterPro"/>
</dbReference>
<dbReference type="OrthoDB" id="206335at2759"/>
<dbReference type="GO" id="GO:0005634">
    <property type="term" value="C:nucleus"/>
    <property type="evidence" value="ECO:0007669"/>
    <property type="project" value="UniProtKB-SubCell"/>
</dbReference>
<evidence type="ECO:0000256" key="4">
    <source>
        <dbReference type="ARBA" id="ARBA00022722"/>
    </source>
</evidence>
<feature type="compositionally biased region" description="Acidic residues" evidence="8">
    <location>
        <begin position="1"/>
        <end position="14"/>
    </location>
</feature>
<dbReference type="Pfam" id="PF00929">
    <property type="entry name" value="RNase_T"/>
    <property type="match status" value="1"/>
</dbReference>
<comment type="similarity">
    <text evidence="2">Belongs to the REXO1/REXO3 family.</text>
</comment>
<evidence type="ECO:0000256" key="6">
    <source>
        <dbReference type="ARBA" id="ARBA00022839"/>
    </source>
</evidence>
<gene>
    <name evidence="10" type="ORF">ZYGM_004439</name>
</gene>
<dbReference type="PANTHER" id="PTHR12801:SF115">
    <property type="entry name" value="FI18136P1-RELATED"/>
    <property type="match status" value="1"/>
</dbReference>
<dbReference type="Gene3D" id="3.30.420.10">
    <property type="entry name" value="Ribonuclease H-like superfamily/Ribonuclease H"/>
    <property type="match status" value="1"/>
</dbReference>
<evidence type="ECO:0000256" key="1">
    <source>
        <dbReference type="ARBA" id="ARBA00004123"/>
    </source>
</evidence>
<evidence type="ECO:0000256" key="3">
    <source>
        <dbReference type="ARBA" id="ARBA00022552"/>
    </source>
</evidence>